<feature type="domain" description="ABC transporter" evidence="9">
    <location>
        <begin position="350"/>
        <end position="560"/>
    </location>
</feature>
<dbReference type="InterPro" id="IPR027417">
    <property type="entry name" value="P-loop_NTPase"/>
</dbReference>
<keyword evidence="4" id="KW-0067">ATP-binding</keyword>
<keyword evidence="3" id="KW-0547">Nucleotide-binding</keyword>
<reference evidence="11 12" key="1">
    <citation type="submission" date="2024-02" db="EMBL/GenBank/DDBJ databases">
        <title>New especies of Spiribacter isolated from saline water.</title>
        <authorList>
            <person name="Leon M.J."/>
            <person name="De La Haba R."/>
            <person name="Sanchez-Porro C."/>
            <person name="Ventosa A."/>
        </authorList>
    </citation>
    <scope>NUCLEOTIDE SEQUENCE [LARGE SCALE GENOMIC DNA]</scope>
    <source>
        <strain evidence="12">ag22IC6-390</strain>
    </source>
</reference>
<dbReference type="InterPro" id="IPR017871">
    <property type="entry name" value="ABC_transporter-like_CS"/>
</dbReference>
<dbReference type="InterPro" id="IPR014216">
    <property type="entry name" value="ABC_transptr_CydD"/>
</dbReference>
<comment type="caution">
    <text evidence="11">The sequence shown here is derived from an EMBL/GenBank/DDBJ whole genome shotgun (WGS) entry which is preliminary data.</text>
</comment>
<keyword evidence="2 8" id="KW-0812">Transmembrane</keyword>
<keyword evidence="5 8" id="KW-1133">Transmembrane helix</keyword>
<dbReference type="PANTHER" id="PTHR24221:SF261">
    <property type="entry name" value="GLUTATHIONE_L-CYSTEINE TRANSPORT SYSTEM ATP-BINDING_PERMEASE PROTEIN CYDD"/>
    <property type="match status" value="1"/>
</dbReference>
<dbReference type="InterPro" id="IPR003439">
    <property type="entry name" value="ABC_transporter-like_ATP-bd"/>
</dbReference>
<dbReference type="Pfam" id="PF00005">
    <property type="entry name" value="ABC_tran"/>
    <property type="match status" value="1"/>
</dbReference>
<evidence type="ECO:0000256" key="5">
    <source>
        <dbReference type="ARBA" id="ARBA00022989"/>
    </source>
</evidence>
<name>A0ABV3TE10_9GAMM</name>
<dbReference type="CDD" id="cd18584">
    <property type="entry name" value="ABC_6TM_AarD_CydD"/>
    <property type="match status" value="1"/>
</dbReference>
<evidence type="ECO:0000256" key="1">
    <source>
        <dbReference type="ARBA" id="ARBA00004651"/>
    </source>
</evidence>
<proteinExistence type="predicted"/>
<dbReference type="PROSITE" id="PS00211">
    <property type="entry name" value="ABC_TRANSPORTER_1"/>
    <property type="match status" value="1"/>
</dbReference>
<protein>
    <submittedName>
        <fullName evidence="11">Thiol reductant ABC exporter subunit CydD</fullName>
    </submittedName>
</protein>
<evidence type="ECO:0000313" key="12">
    <source>
        <dbReference type="Proteomes" id="UP001556709"/>
    </source>
</evidence>
<dbReference type="Gene3D" id="3.40.50.300">
    <property type="entry name" value="P-loop containing nucleotide triphosphate hydrolases"/>
    <property type="match status" value="1"/>
</dbReference>
<dbReference type="Gene3D" id="1.20.1560.10">
    <property type="entry name" value="ABC transporter type 1, transmembrane domain"/>
    <property type="match status" value="1"/>
</dbReference>
<evidence type="ECO:0000256" key="4">
    <source>
        <dbReference type="ARBA" id="ARBA00022840"/>
    </source>
</evidence>
<gene>
    <name evidence="11" type="primary">cydD</name>
    <name evidence="11" type="ORF">V6X73_09145</name>
</gene>
<feature type="transmembrane region" description="Helical" evidence="8">
    <location>
        <begin position="161"/>
        <end position="181"/>
    </location>
</feature>
<dbReference type="EMBL" id="JBAKFM010000004">
    <property type="protein sequence ID" value="MEX0469890.1"/>
    <property type="molecule type" value="Genomic_DNA"/>
</dbReference>
<feature type="transmembrane region" description="Helical" evidence="8">
    <location>
        <begin position="56"/>
        <end position="73"/>
    </location>
</feature>
<evidence type="ECO:0000259" key="9">
    <source>
        <dbReference type="PROSITE" id="PS50893"/>
    </source>
</evidence>
<dbReference type="InterPro" id="IPR039421">
    <property type="entry name" value="Type_1_exporter"/>
</dbReference>
<evidence type="ECO:0000256" key="6">
    <source>
        <dbReference type="ARBA" id="ARBA00023136"/>
    </source>
</evidence>
<feature type="transmembrane region" description="Helical" evidence="8">
    <location>
        <begin position="20"/>
        <end position="44"/>
    </location>
</feature>
<dbReference type="PROSITE" id="PS50929">
    <property type="entry name" value="ABC_TM1F"/>
    <property type="match status" value="1"/>
</dbReference>
<feature type="domain" description="ABC transmembrane type-1" evidence="10">
    <location>
        <begin position="20"/>
        <end position="309"/>
    </location>
</feature>
<feature type="transmembrane region" description="Helical" evidence="8">
    <location>
        <begin position="239"/>
        <end position="267"/>
    </location>
</feature>
<dbReference type="InterPro" id="IPR011527">
    <property type="entry name" value="ABC1_TM_dom"/>
</dbReference>
<dbReference type="Pfam" id="PF00664">
    <property type="entry name" value="ABC_membrane"/>
    <property type="match status" value="1"/>
</dbReference>
<evidence type="ECO:0000256" key="8">
    <source>
        <dbReference type="SAM" id="Phobius"/>
    </source>
</evidence>
<evidence type="ECO:0000256" key="3">
    <source>
        <dbReference type="ARBA" id="ARBA00022741"/>
    </source>
</evidence>
<dbReference type="SUPFAM" id="SSF52540">
    <property type="entry name" value="P-loop containing nucleoside triphosphate hydrolases"/>
    <property type="match status" value="1"/>
</dbReference>
<dbReference type="RefSeq" id="WP_367959635.1">
    <property type="nucleotide sequence ID" value="NZ_JBAKFK010000004.1"/>
</dbReference>
<keyword evidence="6 8" id="KW-0472">Membrane</keyword>
<dbReference type="PROSITE" id="PS50893">
    <property type="entry name" value="ABC_TRANSPORTER_2"/>
    <property type="match status" value="1"/>
</dbReference>
<feature type="region of interest" description="Disordered" evidence="7">
    <location>
        <begin position="322"/>
        <end position="343"/>
    </location>
</feature>
<feature type="transmembrane region" description="Helical" evidence="8">
    <location>
        <begin position="138"/>
        <end position="155"/>
    </location>
</feature>
<dbReference type="PANTHER" id="PTHR24221">
    <property type="entry name" value="ATP-BINDING CASSETTE SUB-FAMILY B"/>
    <property type="match status" value="1"/>
</dbReference>
<evidence type="ECO:0000259" key="10">
    <source>
        <dbReference type="PROSITE" id="PS50929"/>
    </source>
</evidence>
<evidence type="ECO:0000256" key="7">
    <source>
        <dbReference type="SAM" id="MobiDB-lite"/>
    </source>
</evidence>
<dbReference type="SUPFAM" id="SSF90123">
    <property type="entry name" value="ABC transporter transmembrane region"/>
    <property type="match status" value="1"/>
</dbReference>
<sequence>MTGKEWLQAQRSAVAPKLRVAAACGIAEGLLIIAQAGLIAWLVYQVIRADQPPQSLIAPALALVVVVLLRPVAQTLRAAAAIQASDRARASVRQRLLGRIETMGPAGLAGMDSGELAAKLSDQVDALDGYFARYLPQMQVAILVPLAILLTAYALDWLAATFLLLSAPLIPLFMALVGMGAERLNRDQFLALQRLSGQFIDRVRGLTTLRLFGRTEDAAEGIIRGADEYRIRSMRVLRVAFLSSAVLEFFASVAIAVVAIYVGFGLLGYIDFGPAPKLTLFNGLFVLLLAPEFFQPLRTLAQHYHDRATALGAAEQLAELDIDPPAQTGGGPSDPPVAGQPAGLPPGHVLAVDSLTIARPGRGQVIHVPALNATSGERILIEGPSGSGKTSLLEAIAGLLPAQAGQVHRHADSTRTLGWLAAPPHVARASLADNIRLGDPDADDAAVLAAAERAGVMEFAARLTAGLDTRVGERGQTLSGGQAQRLALARAFASPASLILLDEPTAALDAVTERYVLDGIDALAAEGRALIIASHDQVLRRHADQIYRIRDGVLEHCGDA</sequence>
<accession>A0ABV3TE10</accession>
<dbReference type="InterPro" id="IPR003593">
    <property type="entry name" value="AAA+_ATPase"/>
</dbReference>
<evidence type="ECO:0000256" key="2">
    <source>
        <dbReference type="ARBA" id="ARBA00022692"/>
    </source>
</evidence>
<dbReference type="SMART" id="SM00382">
    <property type="entry name" value="AAA"/>
    <property type="match status" value="1"/>
</dbReference>
<dbReference type="NCBIfam" id="TIGR02857">
    <property type="entry name" value="CydD"/>
    <property type="match status" value="1"/>
</dbReference>
<evidence type="ECO:0000313" key="11">
    <source>
        <dbReference type="EMBL" id="MEX0469890.1"/>
    </source>
</evidence>
<dbReference type="InterPro" id="IPR036640">
    <property type="entry name" value="ABC1_TM_sf"/>
</dbReference>
<dbReference type="Proteomes" id="UP001556709">
    <property type="component" value="Unassembled WGS sequence"/>
</dbReference>
<comment type="subcellular location">
    <subcellularLocation>
        <location evidence="1">Cell membrane</location>
        <topology evidence="1">Multi-pass membrane protein</topology>
    </subcellularLocation>
</comment>
<organism evidence="11 12">
    <name type="scientific">Spiribacter pallidus</name>
    <dbReference type="NCBI Taxonomy" id="1987936"/>
    <lineage>
        <taxon>Bacteria</taxon>
        <taxon>Pseudomonadati</taxon>
        <taxon>Pseudomonadota</taxon>
        <taxon>Gammaproteobacteria</taxon>
        <taxon>Chromatiales</taxon>
        <taxon>Ectothiorhodospiraceae</taxon>
        <taxon>Spiribacter</taxon>
    </lineage>
</organism>
<keyword evidence="12" id="KW-1185">Reference proteome</keyword>